<organism evidence="3 4">
    <name type="scientific">Pleionea mediterranea</name>
    <dbReference type="NCBI Taxonomy" id="523701"/>
    <lineage>
        <taxon>Bacteria</taxon>
        <taxon>Pseudomonadati</taxon>
        <taxon>Pseudomonadota</taxon>
        <taxon>Gammaproteobacteria</taxon>
        <taxon>Oceanospirillales</taxon>
        <taxon>Pleioneaceae</taxon>
        <taxon>Pleionea</taxon>
    </lineage>
</organism>
<dbReference type="InterPro" id="IPR029069">
    <property type="entry name" value="HotDog_dom_sf"/>
</dbReference>
<dbReference type="EMBL" id="QGGU01000005">
    <property type="protein sequence ID" value="PWK51853.1"/>
    <property type="molecule type" value="Genomic_DNA"/>
</dbReference>
<evidence type="ECO:0000313" key="4">
    <source>
        <dbReference type="Proteomes" id="UP000245790"/>
    </source>
</evidence>
<dbReference type="CDD" id="cd00586">
    <property type="entry name" value="4HBT"/>
    <property type="match status" value="1"/>
</dbReference>
<name>A0A316FU09_9GAMM</name>
<dbReference type="OrthoDB" id="9799036at2"/>
<sequence length="147" mass="17174">MTLEEFEKAYPVIIELPIHWGDMDAFQHVNNVMYFRYFESARIAYMAETKIMDEMKSKQIGPILASTECRYRRPVTYPDTLKIGCRTVEMGEQDFIQEYAIFSESQQTITTYGKARIVMVDYKTQQKTAVSDSIRQAINKHEPKPLV</sequence>
<protein>
    <submittedName>
        <fullName evidence="3">Acyl-CoA thioester hydrolase</fullName>
    </submittedName>
</protein>
<evidence type="ECO:0000313" key="3">
    <source>
        <dbReference type="EMBL" id="PWK51853.1"/>
    </source>
</evidence>
<dbReference type="Proteomes" id="UP000245790">
    <property type="component" value="Unassembled WGS sequence"/>
</dbReference>
<dbReference type="InterPro" id="IPR050563">
    <property type="entry name" value="4-hydroxybenzoyl-CoA_TE"/>
</dbReference>
<comment type="similarity">
    <text evidence="1">Belongs to the 4-hydroxybenzoyl-CoA thioesterase family.</text>
</comment>
<gene>
    <name evidence="3" type="ORF">C8D97_105169</name>
</gene>
<keyword evidence="4" id="KW-1185">Reference proteome</keyword>
<dbReference type="PANTHER" id="PTHR31793:SF27">
    <property type="entry name" value="NOVEL THIOESTERASE SUPERFAMILY DOMAIN AND SAPOSIN A-TYPE DOMAIN CONTAINING PROTEIN (0610012H03RIK)"/>
    <property type="match status" value="1"/>
</dbReference>
<dbReference type="SUPFAM" id="SSF54637">
    <property type="entry name" value="Thioesterase/thiol ester dehydrase-isomerase"/>
    <property type="match status" value="1"/>
</dbReference>
<dbReference type="Pfam" id="PF13279">
    <property type="entry name" value="4HBT_2"/>
    <property type="match status" value="1"/>
</dbReference>
<comment type="caution">
    <text evidence="3">The sequence shown here is derived from an EMBL/GenBank/DDBJ whole genome shotgun (WGS) entry which is preliminary data.</text>
</comment>
<dbReference type="RefSeq" id="WP_109763241.1">
    <property type="nucleotide sequence ID" value="NZ_QGGU01000005.1"/>
</dbReference>
<reference evidence="3 4" key="1">
    <citation type="submission" date="2018-05" db="EMBL/GenBank/DDBJ databases">
        <title>Genomic Encyclopedia of Type Strains, Phase IV (KMG-IV): sequencing the most valuable type-strain genomes for metagenomic binning, comparative biology and taxonomic classification.</title>
        <authorList>
            <person name="Goeker M."/>
        </authorList>
    </citation>
    <scope>NUCLEOTIDE SEQUENCE [LARGE SCALE GENOMIC DNA]</scope>
    <source>
        <strain evidence="3 4">DSM 25350</strain>
    </source>
</reference>
<evidence type="ECO:0000256" key="2">
    <source>
        <dbReference type="ARBA" id="ARBA00022801"/>
    </source>
</evidence>
<dbReference type="AlphaFoldDB" id="A0A316FU09"/>
<keyword evidence="2 3" id="KW-0378">Hydrolase</keyword>
<dbReference type="PANTHER" id="PTHR31793">
    <property type="entry name" value="4-HYDROXYBENZOYL-COA THIOESTERASE FAMILY MEMBER"/>
    <property type="match status" value="1"/>
</dbReference>
<accession>A0A316FU09</accession>
<dbReference type="GO" id="GO:0047617">
    <property type="term" value="F:fatty acyl-CoA hydrolase activity"/>
    <property type="evidence" value="ECO:0007669"/>
    <property type="project" value="TreeGrafter"/>
</dbReference>
<proteinExistence type="inferred from homology"/>
<dbReference type="Gene3D" id="3.10.129.10">
    <property type="entry name" value="Hotdog Thioesterase"/>
    <property type="match status" value="1"/>
</dbReference>
<evidence type="ECO:0000256" key="1">
    <source>
        <dbReference type="ARBA" id="ARBA00005953"/>
    </source>
</evidence>